<dbReference type="InterPro" id="IPR036249">
    <property type="entry name" value="Thioredoxin-like_sf"/>
</dbReference>
<dbReference type="InterPro" id="IPR012336">
    <property type="entry name" value="Thioredoxin-like_fold"/>
</dbReference>
<dbReference type="Proteomes" id="UP000778262">
    <property type="component" value="Unassembled WGS sequence"/>
</dbReference>
<comment type="caution">
    <text evidence="3">The sequence shown here is derived from an EMBL/GenBank/DDBJ whole genome shotgun (WGS) entry which is preliminary data.</text>
</comment>
<dbReference type="Pfam" id="PF13098">
    <property type="entry name" value="Thioredoxin_2"/>
    <property type="match status" value="1"/>
</dbReference>
<dbReference type="InterPro" id="IPR051470">
    <property type="entry name" value="Thiol:disulfide_interchange"/>
</dbReference>
<keyword evidence="1" id="KW-0732">Signal</keyword>
<reference evidence="3" key="1">
    <citation type="submission" date="2018-11" db="EMBL/GenBank/DDBJ databases">
        <title>Genomics analysis of Putative Virulence Factors on Adhesion and Cytotoxicity for Cronobacter spp.</title>
        <authorList>
            <person name="Cui J."/>
        </authorList>
    </citation>
    <scope>NUCLEOTIDE SEQUENCE</scope>
    <source>
        <strain evidence="3">SD69</strain>
    </source>
</reference>
<accession>A0A9Q4T5G5</accession>
<feature type="domain" description="Thioredoxin-like fold" evidence="2">
    <location>
        <begin position="49"/>
        <end position="175"/>
    </location>
</feature>
<dbReference type="RefSeq" id="WP_105636872.1">
    <property type="nucleotide sequence ID" value="NZ_NRNU01000008.1"/>
</dbReference>
<feature type="chain" id="PRO_5040461685" evidence="1">
    <location>
        <begin position="22"/>
        <end position="181"/>
    </location>
</feature>
<dbReference type="PANTHER" id="PTHR35272">
    <property type="entry name" value="THIOL:DISULFIDE INTERCHANGE PROTEIN DSBC-RELATED"/>
    <property type="match status" value="1"/>
</dbReference>
<gene>
    <name evidence="3" type="ORF">EHJ13_18070</name>
</gene>
<evidence type="ECO:0000313" key="4">
    <source>
        <dbReference type="Proteomes" id="UP000778262"/>
    </source>
</evidence>
<dbReference type="PANTHER" id="PTHR35272:SF3">
    <property type="entry name" value="THIOL:DISULFIDE INTERCHANGE PROTEIN DSBC"/>
    <property type="match status" value="1"/>
</dbReference>
<evidence type="ECO:0000256" key="1">
    <source>
        <dbReference type="SAM" id="SignalP"/>
    </source>
</evidence>
<organism evidence="3 4">
    <name type="scientific">Cronobacter dublinensis</name>
    <dbReference type="NCBI Taxonomy" id="413497"/>
    <lineage>
        <taxon>Bacteria</taxon>
        <taxon>Pseudomonadati</taxon>
        <taxon>Pseudomonadota</taxon>
        <taxon>Gammaproteobacteria</taxon>
        <taxon>Enterobacterales</taxon>
        <taxon>Enterobacteriaceae</taxon>
        <taxon>Cronobacter</taxon>
    </lineage>
</organism>
<proteinExistence type="predicted"/>
<name>A0A9Q4T5G5_9ENTR</name>
<protein>
    <submittedName>
        <fullName evidence="3">Disulfide bond formation protein DsbC</fullName>
    </submittedName>
</protein>
<feature type="signal peptide" evidence="1">
    <location>
        <begin position="1"/>
        <end position="21"/>
    </location>
</feature>
<dbReference type="EMBL" id="RPBY01000007">
    <property type="protein sequence ID" value="NCH89323.1"/>
    <property type="molecule type" value="Genomic_DNA"/>
</dbReference>
<dbReference type="SUPFAM" id="SSF52833">
    <property type="entry name" value="Thioredoxin-like"/>
    <property type="match status" value="1"/>
</dbReference>
<dbReference type="Gene3D" id="3.40.30.10">
    <property type="entry name" value="Glutaredoxin"/>
    <property type="match status" value="1"/>
</dbReference>
<evidence type="ECO:0000259" key="2">
    <source>
        <dbReference type="Pfam" id="PF13098"/>
    </source>
</evidence>
<evidence type="ECO:0000313" key="3">
    <source>
        <dbReference type="EMBL" id="NCH89323.1"/>
    </source>
</evidence>
<dbReference type="AlphaFoldDB" id="A0A9Q4T5G5"/>
<sequence length="181" mass="19297">MKSVALLALAVLYLHSGSALSATGTASEAGYQEIIKTVAELHPVTFKAAHETHQVLVFIDNQCGYCSDVVKNVNKYTDAGLTMSFLTVAPGSIRDSVIEDMARVWCSTDKQKSLKNAMAGFLPDNDATPECENLIKAQSAFAVKNGVQVTPTLVVMDNPPQVLLGSLPPDAILARLPASHK</sequence>